<dbReference type="PANTHER" id="PTHR43584:SF3">
    <property type="entry name" value="BIFUNCTIONAL PROTEIN GLMU"/>
    <property type="match status" value="1"/>
</dbReference>
<proteinExistence type="predicted"/>
<evidence type="ECO:0000256" key="1">
    <source>
        <dbReference type="ARBA" id="ARBA00012457"/>
    </source>
</evidence>
<dbReference type="EC" id="2.7.7.23" evidence="1"/>
<feature type="domain" description="Nucleotidyl transferase" evidence="5">
    <location>
        <begin position="5"/>
        <end position="223"/>
    </location>
</feature>
<dbReference type="SUPFAM" id="SSF53448">
    <property type="entry name" value="Nucleotide-diphospho-sugar transferases"/>
    <property type="match status" value="1"/>
</dbReference>
<sequence length="250" mass="26076">MSVSAIILAAGEGSRMKSDLPKPLHEVCGQSMVMHVVHALHTVDVASVVVVVGYRAELVTAHVQAHAPAWAHIAFATQHQQNGTGDAVSAGLTAIDATSVPATLLVLPGDTPLLTAQTIASLVAEHEASGNAATVLVSTLRDATGYGRIVRNADLSVARIVEHRDATENERAIAEINTGIYAFRGDLLAPALSRLSTNNSQAEYYLTDVVAILASDGHRVGAVSAPEEETAGVNDRDQLAAAEQVLLARS</sequence>
<keyword evidence="3" id="KW-0548">Nucleotidyltransferase</keyword>
<evidence type="ECO:0000256" key="3">
    <source>
        <dbReference type="ARBA" id="ARBA00022695"/>
    </source>
</evidence>
<evidence type="ECO:0000256" key="4">
    <source>
        <dbReference type="ARBA" id="ARBA00048493"/>
    </source>
</evidence>
<accession>A0A6J6FJJ6</accession>
<dbReference type="AlphaFoldDB" id="A0A6J6FJJ6"/>
<dbReference type="InterPro" id="IPR005835">
    <property type="entry name" value="NTP_transferase_dom"/>
</dbReference>
<dbReference type="Pfam" id="PF00483">
    <property type="entry name" value="NTP_transferase"/>
    <property type="match status" value="1"/>
</dbReference>
<dbReference type="InterPro" id="IPR050065">
    <property type="entry name" value="GlmU-like"/>
</dbReference>
<dbReference type="CDD" id="cd02540">
    <property type="entry name" value="GT2_GlmU_N_bac"/>
    <property type="match status" value="1"/>
</dbReference>
<dbReference type="PANTHER" id="PTHR43584">
    <property type="entry name" value="NUCLEOTIDYL TRANSFERASE"/>
    <property type="match status" value="1"/>
</dbReference>
<dbReference type="Gene3D" id="3.90.550.10">
    <property type="entry name" value="Spore Coat Polysaccharide Biosynthesis Protein SpsA, Chain A"/>
    <property type="match status" value="1"/>
</dbReference>
<gene>
    <name evidence="6" type="ORF">UFOPK1808_00046</name>
</gene>
<dbReference type="EMBL" id="CAEZUL010000002">
    <property type="protein sequence ID" value="CAB4589081.1"/>
    <property type="molecule type" value="Genomic_DNA"/>
</dbReference>
<evidence type="ECO:0000256" key="2">
    <source>
        <dbReference type="ARBA" id="ARBA00022679"/>
    </source>
</evidence>
<comment type="catalytic activity">
    <reaction evidence="4">
        <text>N-acetyl-alpha-D-glucosamine 1-phosphate + UTP + H(+) = UDP-N-acetyl-alpha-D-glucosamine + diphosphate</text>
        <dbReference type="Rhea" id="RHEA:13509"/>
        <dbReference type="ChEBI" id="CHEBI:15378"/>
        <dbReference type="ChEBI" id="CHEBI:33019"/>
        <dbReference type="ChEBI" id="CHEBI:46398"/>
        <dbReference type="ChEBI" id="CHEBI:57705"/>
        <dbReference type="ChEBI" id="CHEBI:57776"/>
        <dbReference type="EC" id="2.7.7.23"/>
    </reaction>
</comment>
<dbReference type="InterPro" id="IPR029044">
    <property type="entry name" value="Nucleotide-diphossugar_trans"/>
</dbReference>
<keyword evidence="2" id="KW-0808">Transferase</keyword>
<reference evidence="6" key="1">
    <citation type="submission" date="2020-05" db="EMBL/GenBank/DDBJ databases">
        <authorList>
            <person name="Chiriac C."/>
            <person name="Salcher M."/>
            <person name="Ghai R."/>
            <person name="Kavagutti S V."/>
        </authorList>
    </citation>
    <scope>NUCLEOTIDE SEQUENCE</scope>
</reference>
<dbReference type="GO" id="GO:0003977">
    <property type="term" value="F:UDP-N-acetylglucosamine diphosphorylase activity"/>
    <property type="evidence" value="ECO:0007669"/>
    <property type="project" value="UniProtKB-EC"/>
</dbReference>
<protein>
    <recommendedName>
        <fullName evidence="1">UDP-N-acetylglucosamine diphosphorylase</fullName>
        <ecNumber evidence="1">2.7.7.23</ecNumber>
    </recommendedName>
</protein>
<evidence type="ECO:0000313" key="6">
    <source>
        <dbReference type="EMBL" id="CAB4589081.1"/>
    </source>
</evidence>
<evidence type="ECO:0000259" key="5">
    <source>
        <dbReference type="Pfam" id="PF00483"/>
    </source>
</evidence>
<name>A0A6J6FJJ6_9ZZZZ</name>
<organism evidence="6">
    <name type="scientific">freshwater metagenome</name>
    <dbReference type="NCBI Taxonomy" id="449393"/>
    <lineage>
        <taxon>unclassified sequences</taxon>
        <taxon>metagenomes</taxon>
        <taxon>ecological metagenomes</taxon>
    </lineage>
</organism>